<sequence>MHQKVLPPTGATDSGEILKVDTTKLPAVLKTVTVTVHVR</sequence>
<accession>A0A9W4H4J2</accession>
<dbReference type="Proteomes" id="UP001153328">
    <property type="component" value="Unassembled WGS sequence"/>
</dbReference>
<proteinExistence type="predicted"/>
<organism evidence="1 2">
    <name type="scientific">Actinacidiphila bryophytorum</name>
    <dbReference type="NCBI Taxonomy" id="1436133"/>
    <lineage>
        <taxon>Bacteria</taxon>
        <taxon>Bacillati</taxon>
        <taxon>Actinomycetota</taxon>
        <taxon>Actinomycetes</taxon>
        <taxon>Kitasatosporales</taxon>
        <taxon>Streptomycetaceae</taxon>
        <taxon>Actinacidiphila</taxon>
    </lineage>
</organism>
<protein>
    <submittedName>
        <fullName evidence="1">Uncharacterized protein</fullName>
    </submittedName>
</protein>
<dbReference type="EMBL" id="CAJVAX010000019">
    <property type="protein sequence ID" value="CAG7649895.1"/>
    <property type="molecule type" value="Genomic_DNA"/>
</dbReference>
<name>A0A9W4H4J2_9ACTN</name>
<gene>
    <name evidence="1" type="ORF">SBRY_50221</name>
</gene>
<evidence type="ECO:0000313" key="1">
    <source>
        <dbReference type="EMBL" id="CAG7649895.1"/>
    </source>
</evidence>
<dbReference type="AlphaFoldDB" id="A0A9W4H4J2"/>
<comment type="caution">
    <text evidence="1">The sequence shown here is derived from an EMBL/GenBank/DDBJ whole genome shotgun (WGS) entry which is preliminary data.</text>
</comment>
<evidence type="ECO:0000313" key="2">
    <source>
        <dbReference type="Proteomes" id="UP001153328"/>
    </source>
</evidence>
<reference evidence="1" key="1">
    <citation type="submission" date="2021-06" db="EMBL/GenBank/DDBJ databases">
        <authorList>
            <person name="Arsene-Ploetze F."/>
        </authorList>
    </citation>
    <scope>NUCLEOTIDE SEQUENCE</scope>
    <source>
        <strain evidence="1">SBRY1</strain>
    </source>
</reference>
<keyword evidence="2" id="KW-1185">Reference proteome</keyword>